<dbReference type="GO" id="GO:0015833">
    <property type="term" value="P:peptide transport"/>
    <property type="evidence" value="ECO:0007669"/>
    <property type="project" value="TreeGrafter"/>
</dbReference>
<dbReference type="InterPro" id="IPR039424">
    <property type="entry name" value="SBP_5"/>
</dbReference>
<feature type="chain" id="PRO_5024289170" description="Solute-binding protein family 5 domain-containing protein" evidence="4">
    <location>
        <begin position="27"/>
        <end position="532"/>
    </location>
</feature>
<keyword evidence="2" id="KW-0813">Transport</keyword>
<dbReference type="Gene3D" id="3.10.105.10">
    <property type="entry name" value="Dipeptide-binding Protein, Domain 3"/>
    <property type="match status" value="1"/>
</dbReference>
<evidence type="ECO:0000259" key="5">
    <source>
        <dbReference type="Pfam" id="PF00496"/>
    </source>
</evidence>
<evidence type="ECO:0000256" key="3">
    <source>
        <dbReference type="ARBA" id="ARBA00022729"/>
    </source>
</evidence>
<keyword evidence="7" id="KW-1185">Reference proteome</keyword>
<dbReference type="PANTHER" id="PTHR30290:SF9">
    <property type="entry name" value="OLIGOPEPTIDE-BINDING PROTEIN APPA"/>
    <property type="match status" value="1"/>
</dbReference>
<dbReference type="Gene3D" id="3.40.190.10">
    <property type="entry name" value="Periplasmic binding protein-like II"/>
    <property type="match status" value="1"/>
</dbReference>
<gene>
    <name evidence="6" type="ORF">Amac_023410</name>
</gene>
<dbReference type="PANTHER" id="PTHR30290">
    <property type="entry name" value="PERIPLASMIC BINDING COMPONENT OF ABC TRANSPORTER"/>
    <property type="match status" value="1"/>
</dbReference>
<dbReference type="AlphaFoldDB" id="A0A5M3WHY6"/>
<dbReference type="GO" id="GO:0042597">
    <property type="term" value="C:periplasmic space"/>
    <property type="evidence" value="ECO:0007669"/>
    <property type="project" value="UniProtKB-ARBA"/>
</dbReference>
<dbReference type="SUPFAM" id="SSF53850">
    <property type="entry name" value="Periplasmic binding protein-like II"/>
    <property type="match status" value="1"/>
</dbReference>
<evidence type="ECO:0000256" key="2">
    <source>
        <dbReference type="ARBA" id="ARBA00022448"/>
    </source>
</evidence>
<dbReference type="EMBL" id="BLAE01000011">
    <property type="protein sequence ID" value="GES08745.1"/>
    <property type="molecule type" value="Genomic_DNA"/>
</dbReference>
<comment type="similarity">
    <text evidence="1">Belongs to the bacterial solute-binding protein 5 family.</text>
</comment>
<comment type="caution">
    <text evidence="6">The sequence shown here is derived from an EMBL/GenBank/DDBJ whole genome shotgun (WGS) entry which is preliminary data.</text>
</comment>
<sequence>MTPFRARFAPLAPLVLIAALGLTACAAPTVPQTSSKGSPGDTFVLGISSEPDTLNPVLGYAPDGGSLLFDGLVSRNADLSLKPSLAEKLPEAGGKTVTFTLRNDVKFHDGTPLTSEDVVYTYQAVLDEKNNSSIRGDFAAIESVQAPDPATVVFHLKYPYAPILQRATLGIVPKRLLDGQSLESAAFNTHPVGSGPFSFVSWTPGDKIVLKANPSYWGGTPAIQQLVVAYATDDNVRATRMAAGEFDATVLPPKAAARFDGQPDLTVHQVPSADYRGVMFPFGTPVTGDLAIRKAVNLALDRSAMVDTILAGAGNPAFGPIAPGTTWHNPAVAGSAVPDQAQATQILDQAGWRTGDDGIRAKDGTRASFTLMYPSGDSLRKDLALAVASDVKKIGIDVRLAGLDWDAIEPRMGKDALVMGYGAPFDPDYTNYELFHSAFAGQGFFNPGNYKVPEVDALLEKGREESDPAARKQAYDAFQQRISDDAAWAYLVFLKHVYVVRGQWTGIAPSVEPHEHDTGGLFRNIAEWKPTA</sequence>
<dbReference type="PROSITE" id="PS51257">
    <property type="entry name" value="PROKAR_LIPOPROTEIN"/>
    <property type="match status" value="1"/>
</dbReference>
<evidence type="ECO:0000313" key="6">
    <source>
        <dbReference type="EMBL" id="GES08745.1"/>
    </source>
</evidence>
<feature type="signal peptide" evidence="4">
    <location>
        <begin position="1"/>
        <end position="26"/>
    </location>
</feature>
<dbReference type="RefSeq" id="WP_155354322.1">
    <property type="nucleotide sequence ID" value="NZ_BAAAHL010000046.1"/>
</dbReference>
<evidence type="ECO:0000256" key="1">
    <source>
        <dbReference type="ARBA" id="ARBA00005695"/>
    </source>
</evidence>
<dbReference type="GO" id="GO:0043190">
    <property type="term" value="C:ATP-binding cassette (ABC) transporter complex"/>
    <property type="evidence" value="ECO:0007669"/>
    <property type="project" value="InterPro"/>
</dbReference>
<name>A0A5M3WHY6_9ACTN</name>
<dbReference type="Gene3D" id="3.90.76.10">
    <property type="entry name" value="Dipeptide-binding Protein, Domain 1"/>
    <property type="match status" value="1"/>
</dbReference>
<protein>
    <recommendedName>
        <fullName evidence="5">Solute-binding protein family 5 domain-containing protein</fullName>
    </recommendedName>
</protein>
<dbReference type="PIRSF" id="PIRSF002741">
    <property type="entry name" value="MppA"/>
    <property type="match status" value="1"/>
</dbReference>
<dbReference type="InterPro" id="IPR000914">
    <property type="entry name" value="SBP_5_dom"/>
</dbReference>
<proteinExistence type="inferred from homology"/>
<accession>A0A5M3WHY6</accession>
<dbReference type="CDD" id="cd08518">
    <property type="entry name" value="PBP2_NikA_DppA_OppA_like_19"/>
    <property type="match status" value="1"/>
</dbReference>
<organism evidence="6 7">
    <name type="scientific">Acrocarpospora macrocephala</name>
    <dbReference type="NCBI Taxonomy" id="150177"/>
    <lineage>
        <taxon>Bacteria</taxon>
        <taxon>Bacillati</taxon>
        <taxon>Actinomycetota</taxon>
        <taxon>Actinomycetes</taxon>
        <taxon>Streptosporangiales</taxon>
        <taxon>Streptosporangiaceae</taxon>
        <taxon>Acrocarpospora</taxon>
    </lineage>
</organism>
<evidence type="ECO:0000313" key="7">
    <source>
        <dbReference type="Proteomes" id="UP000331127"/>
    </source>
</evidence>
<evidence type="ECO:0000256" key="4">
    <source>
        <dbReference type="SAM" id="SignalP"/>
    </source>
</evidence>
<dbReference type="GO" id="GO:1904680">
    <property type="term" value="F:peptide transmembrane transporter activity"/>
    <property type="evidence" value="ECO:0007669"/>
    <property type="project" value="TreeGrafter"/>
</dbReference>
<dbReference type="Proteomes" id="UP000331127">
    <property type="component" value="Unassembled WGS sequence"/>
</dbReference>
<feature type="domain" description="Solute-binding protein family 5" evidence="5">
    <location>
        <begin position="81"/>
        <end position="437"/>
    </location>
</feature>
<dbReference type="Pfam" id="PF00496">
    <property type="entry name" value="SBP_bac_5"/>
    <property type="match status" value="1"/>
</dbReference>
<dbReference type="InterPro" id="IPR030678">
    <property type="entry name" value="Peptide/Ni-bd"/>
</dbReference>
<keyword evidence="3 4" id="KW-0732">Signal</keyword>
<reference evidence="6 7" key="1">
    <citation type="submission" date="2019-10" db="EMBL/GenBank/DDBJ databases">
        <title>Whole genome shotgun sequence of Acrocarpospora macrocephala NBRC 16266.</title>
        <authorList>
            <person name="Ichikawa N."/>
            <person name="Kimura A."/>
            <person name="Kitahashi Y."/>
            <person name="Komaki H."/>
            <person name="Oguchi A."/>
        </authorList>
    </citation>
    <scope>NUCLEOTIDE SEQUENCE [LARGE SCALE GENOMIC DNA]</scope>
    <source>
        <strain evidence="6 7">NBRC 16266</strain>
    </source>
</reference>
<dbReference type="OrthoDB" id="9046151at2"/>